<keyword evidence="1" id="KW-0732">Signal</keyword>
<dbReference type="EMBL" id="CP143785">
    <property type="protein sequence ID" value="WVN86532.1"/>
    <property type="molecule type" value="Genomic_DNA"/>
</dbReference>
<dbReference type="InterPro" id="IPR040200">
    <property type="entry name" value="Mug57-like"/>
</dbReference>
<sequence>MLQPKVRVFAAWALLLSILGGSTFAMLQPEQRFNSKPSQLAFKPIQESSTNVHKGTNGDIVDAILDGSHTRQQLGNTRGGRTIADVLTISRESSLWWSYARDNRDITQRLESRGRNSTVLVPIDKVILGLDKKPHQGDGSPEELSSQFVRAHVTDGPLIPGPNPTLLDGFTIELLQDQNAKGGWKVRPGNVKVLGEWDGENGKVLWLDGVLPYIAEK</sequence>
<dbReference type="RefSeq" id="XP_066067232.1">
    <property type="nucleotide sequence ID" value="XM_066211135.1"/>
</dbReference>
<proteinExistence type="predicted"/>
<dbReference type="KEGG" id="cdep:91085910"/>
<reference evidence="2" key="1">
    <citation type="submission" date="2016-06" db="EMBL/GenBank/DDBJ databases">
        <authorList>
            <person name="Cuomo C."/>
            <person name="Litvintseva A."/>
            <person name="Heitman J."/>
            <person name="Chen Y."/>
            <person name="Sun S."/>
            <person name="Springer D."/>
            <person name="Dromer F."/>
            <person name="Young S."/>
            <person name="Zeng Q."/>
            <person name="Chapman S."/>
            <person name="Gujja S."/>
            <person name="Saif S."/>
            <person name="Birren B."/>
        </authorList>
    </citation>
    <scope>NUCLEOTIDE SEQUENCE</scope>
    <source>
        <strain evidence="2">CBS 7841</strain>
    </source>
</reference>
<accession>A0A1E3HP85</accession>
<dbReference type="AlphaFoldDB" id="A0A1E3HP85"/>
<reference evidence="2" key="2">
    <citation type="journal article" date="2022" name="Elife">
        <title>Obligate sexual reproduction of a homothallic fungus closely related to the Cryptococcus pathogenic species complex.</title>
        <authorList>
            <person name="Passer A.R."/>
            <person name="Clancey S.A."/>
            <person name="Shea T."/>
            <person name="David-Palma M."/>
            <person name="Averette A.F."/>
            <person name="Boekhout T."/>
            <person name="Porcel B.M."/>
            <person name="Nowrousian M."/>
            <person name="Cuomo C.A."/>
            <person name="Sun S."/>
            <person name="Heitman J."/>
            <person name="Coelho M.A."/>
        </authorList>
    </citation>
    <scope>NUCLEOTIDE SEQUENCE</scope>
    <source>
        <strain evidence="2">CBS 7841</strain>
    </source>
</reference>
<dbReference type="GeneID" id="91085910"/>
<reference evidence="2" key="3">
    <citation type="submission" date="2024-01" db="EMBL/GenBank/DDBJ databases">
        <authorList>
            <person name="Coelho M.A."/>
            <person name="David-Palma M."/>
            <person name="Shea T."/>
            <person name="Sun S."/>
            <person name="Cuomo C.A."/>
            <person name="Heitman J."/>
        </authorList>
    </citation>
    <scope>NUCLEOTIDE SEQUENCE</scope>
    <source>
        <strain evidence="2">CBS 7841</strain>
    </source>
</reference>
<dbReference type="SUPFAM" id="SSF82153">
    <property type="entry name" value="FAS1 domain"/>
    <property type="match status" value="1"/>
</dbReference>
<organism evidence="2 3">
    <name type="scientific">Cryptococcus depauperatus CBS 7841</name>
    <dbReference type="NCBI Taxonomy" id="1295531"/>
    <lineage>
        <taxon>Eukaryota</taxon>
        <taxon>Fungi</taxon>
        <taxon>Dikarya</taxon>
        <taxon>Basidiomycota</taxon>
        <taxon>Agaricomycotina</taxon>
        <taxon>Tremellomycetes</taxon>
        <taxon>Tremellales</taxon>
        <taxon>Cryptococcaceae</taxon>
        <taxon>Cryptococcus</taxon>
    </lineage>
</organism>
<dbReference type="InterPro" id="IPR036378">
    <property type="entry name" value="FAS1_dom_sf"/>
</dbReference>
<dbReference type="PANTHER" id="PTHR28156">
    <property type="entry name" value="FAS1 DOMAIN-CONTAINING PROTEIN YDR262W"/>
    <property type="match status" value="1"/>
</dbReference>
<dbReference type="Proteomes" id="UP000094043">
    <property type="component" value="Chromosome 2"/>
</dbReference>
<dbReference type="PANTHER" id="PTHR28156:SF1">
    <property type="entry name" value="FAS1 DOMAIN-CONTAINING PROTEIN YDR262W"/>
    <property type="match status" value="1"/>
</dbReference>
<keyword evidence="3" id="KW-1185">Reference proteome</keyword>
<name>A0A1E3HP85_9TREE</name>
<dbReference type="OrthoDB" id="5551751at2759"/>
<evidence type="ECO:0000313" key="3">
    <source>
        <dbReference type="Proteomes" id="UP000094043"/>
    </source>
</evidence>
<gene>
    <name evidence="2" type="ORF">L203_101697</name>
</gene>
<dbReference type="VEuPathDB" id="FungiDB:L203_06252"/>
<evidence type="ECO:0000256" key="1">
    <source>
        <dbReference type="ARBA" id="ARBA00022729"/>
    </source>
</evidence>
<protein>
    <submittedName>
        <fullName evidence="2">Uncharacterized protein</fullName>
    </submittedName>
</protein>
<evidence type="ECO:0000313" key="2">
    <source>
        <dbReference type="EMBL" id="WVN86532.1"/>
    </source>
</evidence>